<comment type="caution">
    <text evidence="5">The sequence shown here is derived from an EMBL/GenBank/DDBJ whole genome shotgun (WGS) entry which is preliminary data.</text>
</comment>
<reference evidence="5 6" key="1">
    <citation type="submission" date="2020-05" db="EMBL/GenBank/DDBJ databases">
        <title>Genomic Encyclopedia of Type Strains, Phase IV (KMG-V): Genome sequencing to study the core and pangenomes of soil and plant-associated prokaryotes.</title>
        <authorList>
            <person name="Whitman W."/>
        </authorList>
    </citation>
    <scope>NUCLEOTIDE SEQUENCE [LARGE SCALE GENOMIC DNA]</scope>
    <source>
        <strain evidence="5 6">9A</strain>
    </source>
</reference>
<keyword evidence="2" id="KW-1015">Disulfide bond</keyword>
<evidence type="ECO:0000256" key="3">
    <source>
        <dbReference type="ARBA" id="ARBA00023284"/>
    </source>
</evidence>
<accession>A0ABX2FMK5</accession>
<gene>
    <name evidence="5" type="ORF">HNP98_000512</name>
</gene>
<keyword evidence="1" id="KW-0201">Cytochrome c-type biogenesis</keyword>
<dbReference type="InterPro" id="IPR000866">
    <property type="entry name" value="AhpC/TSA"/>
</dbReference>
<dbReference type="PROSITE" id="PS00194">
    <property type="entry name" value="THIOREDOXIN_1"/>
    <property type="match status" value="1"/>
</dbReference>
<evidence type="ECO:0000256" key="1">
    <source>
        <dbReference type="ARBA" id="ARBA00022748"/>
    </source>
</evidence>
<keyword evidence="5" id="KW-0413">Isomerase</keyword>
<keyword evidence="6" id="KW-1185">Reference proteome</keyword>
<evidence type="ECO:0000256" key="2">
    <source>
        <dbReference type="ARBA" id="ARBA00023157"/>
    </source>
</evidence>
<evidence type="ECO:0000259" key="4">
    <source>
        <dbReference type="PROSITE" id="PS51352"/>
    </source>
</evidence>
<dbReference type="InterPro" id="IPR050553">
    <property type="entry name" value="Thioredoxin_ResA/DsbE_sf"/>
</dbReference>
<dbReference type="InterPro" id="IPR017937">
    <property type="entry name" value="Thioredoxin_CS"/>
</dbReference>
<protein>
    <submittedName>
        <fullName evidence="5">Thiol-disulfide isomerase/thioredoxin</fullName>
    </submittedName>
</protein>
<dbReference type="CDD" id="cd02966">
    <property type="entry name" value="TlpA_like_family"/>
    <property type="match status" value="1"/>
</dbReference>
<proteinExistence type="predicted"/>
<evidence type="ECO:0000313" key="5">
    <source>
        <dbReference type="EMBL" id="NRT17705.1"/>
    </source>
</evidence>
<dbReference type="GO" id="GO:0016853">
    <property type="term" value="F:isomerase activity"/>
    <property type="evidence" value="ECO:0007669"/>
    <property type="project" value="UniProtKB-KW"/>
</dbReference>
<dbReference type="InterPro" id="IPR013766">
    <property type="entry name" value="Thioredoxin_domain"/>
</dbReference>
<name>A0ABX2FMK5_9BACT</name>
<feature type="domain" description="Thioredoxin" evidence="4">
    <location>
        <begin position="60"/>
        <end position="199"/>
    </location>
</feature>
<dbReference type="PANTHER" id="PTHR42852">
    <property type="entry name" value="THIOL:DISULFIDE INTERCHANGE PROTEIN DSBE"/>
    <property type="match status" value="1"/>
</dbReference>
<dbReference type="PROSITE" id="PS51352">
    <property type="entry name" value="THIOREDOXIN_2"/>
    <property type="match status" value="1"/>
</dbReference>
<dbReference type="RefSeq" id="WP_217425625.1">
    <property type="nucleotide sequence ID" value="NZ_JABSNP010000002.1"/>
</dbReference>
<dbReference type="EMBL" id="JABSNP010000002">
    <property type="protein sequence ID" value="NRT17705.1"/>
    <property type="molecule type" value="Genomic_DNA"/>
</dbReference>
<sequence>MHFFRRRRADLGQGLFLAGLAVVFFTDLKAPVVGTLQRGLLATGFWRPALPALPGPGHRVGAAGGLPSVPLYTLDGRPANLRRFAGKVVLLNLWASWCPPCRAEMPALQRLYGQVDTARVAFVLVSLDEQPARARRVVEQAGYTFPVFFPAAPLPKVFTTRSIPTTFVLAPDGTVAVRTEGMADYGTAEFRAYLQRLSSE</sequence>
<keyword evidence="3" id="KW-0676">Redox-active center</keyword>
<dbReference type="PANTHER" id="PTHR42852:SF6">
    <property type="entry name" value="THIOL:DISULFIDE INTERCHANGE PROTEIN DSBE"/>
    <property type="match status" value="1"/>
</dbReference>
<dbReference type="Proteomes" id="UP000779507">
    <property type="component" value="Unassembled WGS sequence"/>
</dbReference>
<organism evidence="5 6">
    <name type="scientific">Hymenobacter caeli</name>
    <dbReference type="NCBI Taxonomy" id="2735894"/>
    <lineage>
        <taxon>Bacteria</taxon>
        <taxon>Pseudomonadati</taxon>
        <taxon>Bacteroidota</taxon>
        <taxon>Cytophagia</taxon>
        <taxon>Cytophagales</taxon>
        <taxon>Hymenobacteraceae</taxon>
        <taxon>Hymenobacter</taxon>
    </lineage>
</organism>
<dbReference type="Pfam" id="PF00578">
    <property type="entry name" value="AhpC-TSA"/>
    <property type="match status" value="1"/>
</dbReference>
<evidence type="ECO:0000313" key="6">
    <source>
        <dbReference type="Proteomes" id="UP000779507"/>
    </source>
</evidence>